<comment type="caution">
    <text evidence="1">The sequence shown here is derived from an EMBL/GenBank/DDBJ whole genome shotgun (WGS) entry which is preliminary data.</text>
</comment>
<reference evidence="1" key="2">
    <citation type="journal article" date="2022" name="Res Sq">
        <title>Comparative Genomics Reveals Insights into the Divergent Evolution of Astigmatic Mites and Household Pest Adaptations.</title>
        <authorList>
            <person name="Xiong Q."/>
            <person name="Wan A.T.-Y."/>
            <person name="Liu X.-Y."/>
            <person name="Fung C.S.-H."/>
            <person name="Xiao X."/>
            <person name="Malainual N."/>
            <person name="Hou J."/>
            <person name="Wang L."/>
            <person name="Wang M."/>
            <person name="Yang K."/>
            <person name="Cui Y."/>
            <person name="Leung E."/>
            <person name="Nong W."/>
            <person name="Shin S.-K."/>
            <person name="Au S."/>
            <person name="Jeong K.Y."/>
            <person name="Chew F.T."/>
            <person name="Hui J."/>
            <person name="Leung T.F."/>
            <person name="Tungtrongchitr A."/>
            <person name="Zhong N."/>
            <person name="Liu Z."/>
            <person name="Tsui S."/>
        </authorList>
    </citation>
    <scope>NUCLEOTIDE SEQUENCE</scope>
    <source>
        <strain evidence="1">Derf</strain>
        <tissue evidence="1">Whole organism</tissue>
    </source>
</reference>
<sequence length="224" mass="26144">MIVYVFLGSIYVYWCICVETKINSYRIFDRYYERMKINNENEDEDDDDMIDFFCKFHNDSYSDNVVVVFLFKNYLKLYFDLIILRFNFIAAVNIPLSGDHSSDRIRIFVGISAFFNPFFKPDSRNDLRTIFTRRSSSFASERGTRYDLAKRPNRFALGMIKATKEKYSPLASLTRSFLRSIILNVPSGCNSAISPVRNQVIPRRELAFEPIISSPRGYGLSVTR</sequence>
<dbReference type="EMBL" id="ASGP02000009">
    <property type="protein sequence ID" value="KAH9491108.1"/>
    <property type="molecule type" value="Genomic_DNA"/>
</dbReference>
<accession>A0A922KVS2</accession>
<protein>
    <submittedName>
        <fullName evidence="1">Uncharacterized protein</fullName>
    </submittedName>
</protein>
<evidence type="ECO:0000313" key="1">
    <source>
        <dbReference type="EMBL" id="KAH9491108.1"/>
    </source>
</evidence>
<dbReference type="AlphaFoldDB" id="A0A922KVS2"/>
<proteinExistence type="predicted"/>
<name>A0A922KVS2_DERFA</name>
<gene>
    <name evidence="1" type="ORF">DERF_015843</name>
</gene>
<organism evidence="1 2">
    <name type="scientific">Dermatophagoides farinae</name>
    <name type="common">American house dust mite</name>
    <dbReference type="NCBI Taxonomy" id="6954"/>
    <lineage>
        <taxon>Eukaryota</taxon>
        <taxon>Metazoa</taxon>
        <taxon>Ecdysozoa</taxon>
        <taxon>Arthropoda</taxon>
        <taxon>Chelicerata</taxon>
        <taxon>Arachnida</taxon>
        <taxon>Acari</taxon>
        <taxon>Acariformes</taxon>
        <taxon>Sarcoptiformes</taxon>
        <taxon>Astigmata</taxon>
        <taxon>Psoroptidia</taxon>
        <taxon>Analgoidea</taxon>
        <taxon>Pyroglyphidae</taxon>
        <taxon>Dermatophagoidinae</taxon>
        <taxon>Dermatophagoides</taxon>
    </lineage>
</organism>
<reference evidence="1" key="1">
    <citation type="submission" date="2013-05" db="EMBL/GenBank/DDBJ databases">
        <authorList>
            <person name="Yim A.K.Y."/>
            <person name="Chan T.F."/>
            <person name="Ji K.M."/>
            <person name="Liu X.Y."/>
            <person name="Zhou J.W."/>
            <person name="Li R.Q."/>
            <person name="Yang K.Y."/>
            <person name="Li J."/>
            <person name="Li M."/>
            <person name="Law P.T.W."/>
            <person name="Wu Y.L."/>
            <person name="Cai Z.L."/>
            <person name="Qin H."/>
            <person name="Bao Y."/>
            <person name="Leung R.K.K."/>
            <person name="Ng P.K.S."/>
            <person name="Zou J."/>
            <person name="Zhong X.J."/>
            <person name="Ran P.X."/>
            <person name="Zhong N.S."/>
            <person name="Liu Z.G."/>
            <person name="Tsui S.K.W."/>
        </authorList>
    </citation>
    <scope>NUCLEOTIDE SEQUENCE</scope>
    <source>
        <strain evidence="1">Derf</strain>
        <tissue evidence="1">Whole organism</tissue>
    </source>
</reference>
<dbReference type="Proteomes" id="UP000790347">
    <property type="component" value="Unassembled WGS sequence"/>
</dbReference>
<keyword evidence="2" id="KW-1185">Reference proteome</keyword>
<evidence type="ECO:0000313" key="2">
    <source>
        <dbReference type="Proteomes" id="UP000790347"/>
    </source>
</evidence>